<dbReference type="OrthoDB" id="5787359at2759"/>
<sequence>MSTYSELCRMYGSDVDEEELQTRELFEKPRGERRWLGRRNHKGKERLHNAVKDSNYIEKTVTSTEPLSKNATRKIKESTKDELELNVSYSLDKKNRWMGADTVALLGGTPENLNAEIVEKNVVDKSIFAVHSKRVNFEQAPGEFDVRSATSSGKGQHYSNFLPKSRELGKKANAKLMKTHREDGISDAEAEPKPTISYNIYKAHPNQEVVGSKLFISKITSKSGRHKVTKKFDMEEYGYEDELDDEEDDGDYEPQNAPENTLDLSDLYVDTYNKQKKKKKNNRGSPEVLNALAPEPDYTNLLNIQDYLRQEGLTFEKFDITFHNQEDNFERQIDELRLEKKLIIKDLRPQQYLIDVSEWCQLDGEVKDGETTAVIVITQLKKNKYNFLINSTIAIDPSKRGCGALIKRICHATTLRHAISHITSEILTARKIVETMRISTQFYGRKTFPELLRDPDEWENQMVNMSWPNQYYHATWANSEELSQVGGKFEWKDLCAMAKSDSKLKTGYTSNDRCGSCNQGKRSHELYFINNESKLKCTECLKDEFYREVRARRVPIDLETDTADELEYLPTFVPLTIINLYIRVS</sequence>
<evidence type="ECO:0000256" key="1">
    <source>
        <dbReference type="SAM" id="MobiDB-lite"/>
    </source>
</evidence>
<keyword evidence="3" id="KW-1185">Reference proteome</keyword>
<dbReference type="eggNOG" id="ENOG502TGQS">
    <property type="taxonomic scope" value="Eukaryota"/>
</dbReference>
<accession>G0PM14</accession>
<evidence type="ECO:0000313" key="2">
    <source>
        <dbReference type="EMBL" id="EGT36239.1"/>
    </source>
</evidence>
<dbReference type="PANTHER" id="PTHR31063">
    <property type="entry name" value="PROTEIN CBG08668"/>
    <property type="match status" value="1"/>
</dbReference>
<gene>
    <name evidence="2" type="ORF">CAEBREN_29866</name>
</gene>
<feature type="compositionally biased region" description="Acidic residues" evidence="1">
    <location>
        <begin position="237"/>
        <end position="252"/>
    </location>
</feature>
<dbReference type="EMBL" id="GL381247">
    <property type="protein sequence ID" value="EGT36239.1"/>
    <property type="molecule type" value="Genomic_DNA"/>
</dbReference>
<reference evidence="3" key="1">
    <citation type="submission" date="2011-07" db="EMBL/GenBank/DDBJ databases">
        <authorList>
            <consortium name="Caenorhabditis brenneri Sequencing and Analysis Consortium"/>
            <person name="Wilson R.K."/>
        </authorList>
    </citation>
    <scope>NUCLEOTIDE SEQUENCE [LARGE SCALE GENOMIC DNA]</scope>
    <source>
        <strain evidence="3">PB2801</strain>
    </source>
</reference>
<proteinExistence type="predicted"/>
<name>G0PM14_CAEBE</name>
<dbReference type="AlphaFoldDB" id="G0PM14"/>
<protein>
    <submittedName>
        <fullName evidence="2">Uncharacterized protein</fullName>
    </submittedName>
</protein>
<evidence type="ECO:0000313" key="3">
    <source>
        <dbReference type="Proteomes" id="UP000008068"/>
    </source>
</evidence>
<dbReference type="HOGENOM" id="CLU_015568_0_0_1"/>
<dbReference type="InParanoid" id="G0PM14"/>
<organism evidence="3">
    <name type="scientific">Caenorhabditis brenneri</name>
    <name type="common">Nematode worm</name>
    <dbReference type="NCBI Taxonomy" id="135651"/>
    <lineage>
        <taxon>Eukaryota</taxon>
        <taxon>Metazoa</taxon>
        <taxon>Ecdysozoa</taxon>
        <taxon>Nematoda</taxon>
        <taxon>Chromadorea</taxon>
        <taxon>Rhabditida</taxon>
        <taxon>Rhabditina</taxon>
        <taxon>Rhabditomorpha</taxon>
        <taxon>Rhabditoidea</taxon>
        <taxon>Rhabditidae</taxon>
        <taxon>Peloderinae</taxon>
        <taxon>Caenorhabditis</taxon>
    </lineage>
</organism>
<dbReference type="Proteomes" id="UP000008068">
    <property type="component" value="Unassembled WGS sequence"/>
</dbReference>
<dbReference type="PANTHER" id="PTHR31063:SF4">
    <property type="entry name" value="IBR DOMAIN-CONTAINING PROTEIN"/>
    <property type="match status" value="1"/>
</dbReference>
<feature type="region of interest" description="Disordered" evidence="1">
    <location>
        <begin position="237"/>
        <end position="264"/>
    </location>
</feature>